<keyword evidence="4" id="KW-1185">Reference proteome</keyword>
<name>A0A100HLF5_9DEIO</name>
<feature type="domain" description="Endonuclease GajA/Old nuclease/RecF-like AAA" evidence="2">
    <location>
        <begin position="1"/>
        <end position="141"/>
    </location>
</feature>
<dbReference type="OrthoDB" id="308933at2"/>
<dbReference type="AlphaFoldDB" id="A0A100HLF5"/>
<dbReference type="InterPro" id="IPR022532">
    <property type="entry name" value="DUF3696"/>
</dbReference>
<dbReference type="InterPro" id="IPR041685">
    <property type="entry name" value="AAA_GajA/Old/RecF-like"/>
</dbReference>
<dbReference type="PIRSF" id="PIRSF034888">
    <property type="entry name" value="P-loop_UCP034888"/>
    <property type="match status" value="1"/>
</dbReference>
<accession>A0A100HLF5</accession>
<dbReference type="PANTHER" id="PTHR43581">
    <property type="entry name" value="ATP/GTP PHOSPHATASE"/>
    <property type="match status" value="1"/>
</dbReference>
<reference evidence="4" key="1">
    <citation type="submission" date="2015-11" db="EMBL/GenBank/DDBJ databases">
        <title>Draft Genome Sequence of the Radioresistant Bacterium Deinococcus grandis, Isolated from Freshwater Fish in Japan.</title>
        <authorList>
            <person name="Satoh K."/>
            <person name="Onodera T."/>
            <person name="Omoso K."/>
            <person name="Takeda-Yano K."/>
            <person name="Katayama T."/>
            <person name="Oono Y."/>
            <person name="Narumi I."/>
        </authorList>
    </citation>
    <scope>NUCLEOTIDE SEQUENCE [LARGE SCALE GENOMIC DNA]</scope>
    <source>
        <strain evidence="4">ATCC 43672</strain>
    </source>
</reference>
<dbReference type="SUPFAM" id="SSF52540">
    <property type="entry name" value="P-loop containing nucleoside triphosphate hydrolases"/>
    <property type="match status" value="1"/>
</dbReference>
<dbReference type="EMBL" id="BCMS01000001">
    <property type="protein sequence ID" value="GAQ22926.1"/>
    <property type="molecule type" value="Genomic_DNA"/>
</dbReference>
<evidence type="ECO:0008006" key="5">
    <source>
        <dbReference type="Google" id="ProtNLM"/>
    </source>
</evidence>
<sequence>MINKLSLKNFKGIKSLDDLDIKPITIFCGSNSSGKSSILQAILLLKQTMMNASTERTVIFNGKYAHLGSYNEVVYGKNPANNISISLTLNDEGIIDNDYGLGLSVAFWVQQIAGLGFNLDDAVLHYGIELENLNKNDGADFIDTAKDIVVKTMNFSIKSADNLLEIILQRKSDAKYHAVFKNIPRYLSRTKDKGDRISRGSCDITLSFIGARPYVALGVTSEERHVSGLEDLRIIVNYIGQMLQGLLNSYNYIGPLRYEPQRRYVVEEDFKEIGVKGENAPYILLSERDKQINNSIRIEGNRFVKCEQSSLIDSMNFWLDRMGINAFDNIYSGELLKLVMKSPSGTLVNISDVGFGVSQIFPIILEGLRMPEGSTLILEQPEIHLHPGLQMHLADFLISLALSGKSVIVETHSDHLINRMVRRIVEDDSTSIKDITSIYFAENVKNNVEYQKIKIDEEFGVVNWPKGFFDQNVSEQEIILKTGIKKRQKRRGVDVRG</sequence>
<evidence type="ECO:0000259" key="2">
    <source>
        <dbReference type="Pfam" id="PF13175"/>
    </source>
</evidence>
<organism evidence="3 4">
    <name type="scientific">Deinococcus grandis</name>
    <dbReference type="NCBI Taxonomy" id="57498"/>
    <lineage>
        <taxon>Bacteria</taxon>
        <taxon>Thermotogati</taxon>
        <taxon>Deinococcota</taxon>
        <taxon>Deinococci</taxon>
        <taxon>Deinococcales</taxon>
        <taxon>Deinococcaceae</taxon>
        <taxon>Deinococcus</taxon>
    </lineage>
</organism>
<dbReference type="Pfam" id="PF13175">
    <property type="entry name" value="AAA_15"/>
    <property type="match status" value="2"/>
</dbReference>
<dbReference type="InterPro" id="IPR027417">
    <property type="entry name" value="P-loop_NTPase"/>
</dbReference>
<dbReference type="InterPro" id="IPR014592">
    <property type="entry name" value="P-loop_UCP034888"/>
</dbReference>
<feature type="domain" description="DUF3696" evidence="1">
    <location>
        <begin position="436"/>
        <end position="473"/>
    </location>
</feature>
<protein>
    <recommendedName>
        <fullName evidence="5">AAA domain-containing protein</fullName>
    </recommendedName>
</protein>
<comment type="caution">
    <text evidence="3">The sequence shown here is derived from an EMBL/GenBank/DDBJ whole genome shotgun (WGS) entry which is preliminary data.</text>
</comment>
<proteinExistence type="predicted"/>
<dbReference type="InterPro" id="IPR051396">
    <property type="entry name" value="Bact_Antivir_Def_Nuclease"/>
</dbReference>
<dbReference type="Proteomes" id="UP000056209">
    <property type="component" value="Unassembled WGS sequence"/>
</dbReference>
<evidence type="ECO:0000259" key="1">
    <source>
        <dbReference type="Pfam" id="PF12476"/>
    </source>
</evidence>
<dbReference type="Pfam" id="PF12476">
    <property type="entry name" value="DUF3696"/>
    <property type="match status" value="1"/>
</dbReference>
<dbReference type="RefSeq" id="WP_160329945.1">
    <property type="nucleotide sequence ID" value="NZ_BCMS01000001.1"/>
</dbReference>
<feature type="domain" description="Endonuclease GajA/Old nuclease/RecF-like AAA" evidence="2">
    <location>
        <begin position="293"/>
        <end position="417"/>
    </location>
</feature>
<evidence type="ECO:0000313" key="4">
    <source>
        <dbReference type="Proteomes" id="UP000056209"/>
    </source>
</evidence>
<gene>
    <name evidence="3" type="ORF">DEIGR_102953</name>
</gene>
<dbReference type="Gene3D" id="3.40.50.300">
    <property type="entry name" value="P-loop containing nucleotide triphosphate hydrolases"/>
    <property type="match status" value="2"/>
</dbReference>
<evidence type="ECO:0000313" key="3">
    <source>
        <dbReference type="EMBL" id="GAQ22926.1"/>
    </source>
</evidence>
<dbReference type="PANTHER" id="PTHR43581:SF4">
    <property type="entry name" value="ATP_GTP PHOSPHATASE"/>
    <property type="match status" value="1"/>
</dbReference>